<proteinExistence type="predicted"/>
<sequence length="86" mass="10263">MYVSVSVYRLSPEDLHHRLRPPPEPPPPRWRRSIYIEQYSCQRKRTLSLVESFIVLEGWKRLIIIGESSFVQLSSFRATFRQLLMS</sequence>
<accession>A0A022Q7J2</accession>
<evidence type="ECO:0000313" key="2">
    <source>
        <dbReference type="Proteomes" id="UP000030748"/>
    </source>
</evidence>
<name>A0A022Q7J2_ERYGU</name>
<reference evidence="1 2" key="1">
    <citation type="journal article" date="2013" name="Proc. Natl. Acad. Sci. U.S.A.">
        <title>Fine-scale variation in meiotic recombination in Mimulus inferred from population shotgun sequencing.</title>
        <authorList>
            <person name="Hellsten U."/>
            <person name="Wright K.M."/>
            <person name="Jenkins J."/>
            <person name="Shu S."/>
            <person name="Yuan Y."/>
            <person name="Wessler S.R."/>
            <person name="Schmutz J."/>
            <person name="Willis J.H."/>
            <person name="Rokhsar D.S."/>
        </authorList>
    </citation>
    <scope>NUCLEOTIDE SEQUENCE [LARGE SCALE GENOMIC DNA]</scope>
    <source>
        <strain evidence="2">cv. DUN x IM62</strain>
    </source>
</reference>
<keyword evidence="2" id="KW-1185">Reference proteome</keyword>
<evidence type="ECO:0000313" key="1">
    <source>
        <dbReference type="EMBL" id="EYU23589.1"/>
    </source>
</evidence>
<organism evidence="1 2">
    <name type="scientific">Erythranthe guttata</name>
    <name type="common">Yellow monkey flower</name>
    <name type="synonym">Mimulus guttatus</name>
    <dbReference type="NCBI Taxonomy" id="4155"/>
    <lineage>
        <taxon>Eukaryota</taxon>
        <taxon>Viridiplantae</taxon>
        <taxon>Streptophyta</taxon>
        <taxon>Embryophyta</taxon>
        <taxon>Tracheophyta</taxon>
        <taxon>Spermatophyta</taxon>
        <taxon>Magnoliopsida</taxon>
        <taxon>eudicotyledons</taxon>
        <taxon>Gunneridae</taxon>
        <taxon>Pentapetalae</taxon>
        <taxon>asterids</taxon>
        <taxon>lamiids</taxon>
        <taxon>Lamiales</taxon>
        <taxon>Phrymaceae</taxon>
        <taxon>Erythranthe</taxon>
    </lineage>
</organism>
<protein>
    <submittedName>
        <fullName evidence="1">Uncharacterized protein</fullName>
    </submittedName>
</protein>
<dbReference type="AlphaFoldDB" id="A0A022Q7J2"/>
<dbReference type="Proteomes" id="UP000030748">
    <property type="component" value="Unassembled WGS sequence"/>
</dbReference>
<dbReference type="EMBL" id="KI632161">
    <property type="protein sequence ID" value="EYU23589.1"/>
    <property type="molecule type" value="Genomic_DNA"/>
</dbReference>
<gene>
    <name evidence="1" type="ORF">MIMGU_mgv1a017255mg</name>
</gene>